<evidence type="ECO:0000313" key="2">
    <source>
        <dbReference type="Proteomes" id="UP001500908"/>
    </source>
</evidence>
<accession>A0ABP7FEB4</accession>
<keyword evidence="2" id="KW-1185">Reference proteome</keyword>
<dbReference type="Gene3D" id="1.10.340.30">
    <property type="entry name" value="Hypothetical protein, domain 2"/>
    <property type="match status" value="1"/>
</dbReference>
<name>A0ABP7FEB4_9ACTN</name>
<reference evidence="2" key="1">
    <citation type="journal article" date="2019" name="Int. J. Syst. Evol. Microbiol.">
        <title>The Global Catalogue of Microorganisms (GCM) 10K type strain sequencing project: providing services to taxonomists for standard genome sequencing and annotation.</title>
        <authorList>
            <consortium name="The Broad Institute Genomics Platform"/>
            <consortium name="The Broad Institute Genome Sequencing Center for Infectious Disease"/>
            <person name="Wu L."/>
            <person name="Ma J."/>
        </authorList>
    </citation>
    <scope>NUCLEOTIDE SEQUENCE [LARGE SCALE GENOMIC DNA]</scope>
    <source>
        <strain evidence="2">JCM 17137</strain>
    </source>
</reference>
<dbReference type="Proteomes" id="UP001500908">
    <property type="component" value="Unassembled WGS sequence"/>
</dbReference>
<evidence type="ECO:0000313" key="1">
    <source>
        <dbReference type="EMBL" id="GAA3735136.1"/>
    </source>
</evidence>
<gene>
    <name evidence="1" type="ORF">GCM10022402_14180</name>
</gene>
<organism evidence="1 2">
    <name type="scientific">Salinactinospora qingdaonensis</name>
    <dbReference type="NCBI Taxonomy" id="702744"/>
    <lineage>
        <taxon>Bacteria</taxon>
        <taxon>Bacillati</taxon>
        <taxon>Actinomycetota</taxon>
        <taxon>Actinomycetes</taxon>
        <taxon>Streptosporangiales</taxon>
        <taxon>Nocardiopsidaceae</taxon>
        <taxon>Salinactinospora</taxon>
    </lineage>
</organism>
<proteinExistence type="predicted"/>
<comment type="caution">
    <text evidence="1">The sequence shown here is derived from an EMBL/GenBank/DDBJ whole genome shotgun (WGS) entry which is preliminary data.</text>
</comment>
<sequence length="221" mass="24027">MATQQMTYERIAQVVLAETGTTLAKRAGLRLTDEPAPLWQLLVLTNLVSARISTDIAIDAARELNEAGGDTPEGMAQLTWQQRVDALGRGHYVRYDESTASRLGGCARIALDDYGGDLRNLAEESGRHYRKLEHRLQRFPGIGPTGAAIFCREAQAVWPWLRPFSDKLVSQGAERLGLPTQTEQLAHLVAPEDFAALAAGLVGVARDNAALQQVRQAAGGR</sequence>
<dbReference type="SUPFAM" id="SSF48150">
    <property type="entry name" value="DNA-glycosylase"/>
    <property type="match status" value="1"/>
</dbReference>
<dbReference type="RefSeq" id="WP_344968632.1">
    <property type="nucleotide sequence ID" value="NZ_BAABDD010000005.1"/>
</dbReference>
<protein>
    <recommendedName>
        <fullName evidence="3">Endonuclease III</fullName>
    </recommendedName>
</protein>
<dbReference type="EMBL" id="BAABDD010000005">
    <property type="protein sequence ID" value="GAA3735136.1"/>
    <property type="molecule type" value="Genomic_DNA"/>
</dbReference>
<dbReference type="InterPro" id="IPR011257">
    <property type="entry name" value="DNA_glycosylase"/>
</dbReference>
<evidence type="ECO:0008006" key="3">
    <source>
        <dbReference type="Google" id="ProtNLM"/>
    </source>
</evidence>